<name>A0A0B1SZE2_OESDE</name>
<gene>
    <name evidence="1" type="ORF">OESDEN_10904</name>
</gene>
<protein>
    <submittedName>
        <fullName evidence="1">Uncharacterized protein</fullName>
    </submittedName>
</protein>
<accession>A0A0B1SZE2</accession>
<dbReference type="EMBL" id="KN554453">
    <property type="protein sequence ID" value="KHJ89276.1"/>
    <property type="molecule type" value="Genomic_DNA"/>
</dbReference>
<dbReference type="Proteomes" id="UP000053660">
    <property type="component" value="Unassembled WGS sequence"/>
</dbReference>
<sequence>MPSLAPFITFSIPSLRHKWDRRSQYLYSPRNMYKVVTKIIARRVEKHIKDTSILPNEQAEFRKGYSTLDWKKASIWRF</sequence>
<proteinExistence type="predicted"/>
<reference evidence="1 2" key="1">
    <citation type="submission" date="2014-03" db="EMBL/GenBank/DDBJ databases">
        <title>Draft genome of the hookworm Oesophagostomum dentatum.</title>
        <authorList>
            <person name="Mitreva M."/>
        </authorList>
    </citation>
    <scope>NUCLEOTIDE SEQUENCE [LARGE SCALE GENOMIC DNA]</scope>
    <source>
        <strain evidence="1 2">OD-Hann</strain>
    </source>
</reference>
<dbReference type="AlphaFoldDB" id="A0A0B1SZE2"/>
<keyword evidence="2" id="KW-1185">Reference proteome</keyword>
<evidence type="ECO:0000313" key="2">
    <source>
        <dbReference type="Proteomes" id="UP000053660"/>
    </source>
</evidence>
<evidence type="ECO:0000313" key="1">
    <source>
        <dbReference type="EMBL" id="KHJ89276.1"/>
    </source>
</evidence>
<organism evidence="1 2">
    <name type="scientific">Oesophagostomum dentatum</name>
    <name type="common">Nodular worm</name>
    <dbReference type="NCBI Taxonomy" id="61180"/>
    <lineage>
        <taxon>Eukaryota</taxon>
        <taxon>Metazoa</taxon>
        <taxon>Ecdysozoa</taxon>
        <taxon>Nematoda</taxon>
        <taxon>Chromadorea</taxon>
        <taxon>Rhabditida</taxon>
        <taxon>Rhabditina</taxon>
        <taxon>Rhabditomorpha</taxon>
        <taxon>Strongyloidea</taxon>
        <taxon>Strongylidae</taxon>
        <taxon>Oesophagostomum</taxon>
    </lineage>
</organism>
<dbReference type="OrthoDB" id="410104at2759"/>